<evidence type="ECO:0000256" key="1">
    <source>
        <dbReference type="SAM" id="SignalP"/>
    </source>
</evidence>
<keyword evidence="3" id="KW-1185">Reference proteome</keyword>
<evidence type="ECO:0000313" key="3">
    <source>
        <dbReference type="Proteomes" id="UP000228758"/>
    </source>
</evidence>
<accession>A0A2M9CIV5</accession>
<sequence>MRTSPAALLPVLVASALLGGCSAPGGLDPAEARDRFTTVLDDTQNEVGGEWENVDDPTARNCTIPLFVDGTRYPALRLADAPRDASEAAAAVTEYWQGLDYRVDSTAVGDVTELQGSGRGEVLVFRVSDDGMTLQGESECRPD</sequence>
<evidence type="ECO:0008006" key="4">
    <source>
        <dbReference type="Google" id="ProtNLM"/>
    </source>
</evidence>
<comment type="caution">
    <text evidence="2">The sequence shown here is derived from an EMBL/GenBank/DDBJ whole genome shotgun (WGS) entry which is preliminary data.</text>
</comment>
<proteinExistence type="predicted"/>
<feature type="chain" id="PRO_5039168124" description="LppA-like lipoprotein" evidence="1">
    <location>
        <begin position="24"/>
        <end position="143"/>
    </location>
</feature>
<protein>
    <recommendedName>
        <fullName evidence="4">LppA-like lipoprotein</fullName>
    </recommendedName>
</protein>
<reference evidence="2 3" key="1">
    <citation type="submission" date="2017-11" db="EMBL/GenBank/DDBJ databases">
        <title>Genomic Encyclopedia of Archaeal and Bacterial Type Strains, Phase II (KMG-II): From Individual Species to Whole Genera.</title>
        <authorList>
            <person name="Goeker M."/>
        </authorList>
    </citation>
    <scope>NUCLEOTIDE SEQUENCE [LARGE SCALE GENOMIC DNA]</scope>
    <source>
        <strain evidence="2 3">DSM 27393</strain>
    </source>
</reference>
<dbReference type="Proteomes" id="UP000228758">
    <property type="component" value="Unassembled WGS sequence"/>
</dbReference>
<dbReference type="AlphaFoldDB" id="A0A2M9CIV5"/>
<feature type="signal peptide" evidence="1">
    <location>
        <begin position="1"/>
        <end position="23"/>
    </location>
</feature>
<evidence type="ECO:0000313" key="2">
    <source>
        <dbReference type="EMBL" id="PJJ71809.1"/>
    </source>
</evidence>
<name>A0A2M9CIV5_9MICO</name>
<dbReference type="OrthoDB" id="5120242at2"/>
<dbReference type="EMBL" id="PGFF01000001">
    <property type="protein sequence ID" value="PJJ71809.1"/>
    <property type="molecule type" value="Genomic_DNA"/>
</dbReference>
<gene>
    <name evidence="2" type="ORF">CLV46_1362</name>
</gene>
<dbReference type="PROSITE" id="PS51257">
    <property type="entry name" value="PROKAR_LIPOPROTEIN"/>
    <property type="match status" value="1"/>
</dbReference>
<organism evidence="2 3">
    <name type="scientific">Diaminobutyricimonas aerilata</name>
    <dbReference type="NCBI Taxonomy" id="1162967"/>
    <lineage>
        <taxon>Bacteria</taxon>
        <taxon>Bacillati</taxon>
        <taxon>Actinomycetota</taxon>
        <taxon>Actinomycetes</taxon>
        <taxon>Micrococcales</taxon>
        <taxon>Microbacteriaceae</taxon>
        <taxon>Diaminobutyricimonas</taxon>
    </lineage>
</organism>
<dbReference type="RefSeq" id="WP_100364070.1">
    <property type="nucleotide sequence ID" value="NZ_PGFF01000001.1"/>
</dbReference>
<keyword evidence="1" id="KW-0732">Signal</keyword>